<keyword evidence="13" id="KW-1185">Reference proteome</keyword>
<evidence type="ECO:0000256" key="3">
    <source>
        <dbReference type="ARBA" id="ARBA00007937"/>
    </source>
</evidence>
<evidence type="ECO:0000256" key="8">
    <source>
        <dbReference type="ARBA" id="ARBA00023209"/>
    </source>
</evidence>
<dbReference type="SMR" id="A0A067EHC9"/>
<dbReference type="PANTHER" id="PTHR35695">
    <property type="entry name" value="GLYCEROL-3-PHOSPHATE ACYLTRANSFERASE, CHLOROPLASTIC"/>
    <property type="match status" value="1"/>
</dbReference>
<comment type="pathway">
    <text evidence="2">Lipid metabolism.</text>
</comment>
<gene>
    <name evidence="12" type="ORF">CISIN_1g035573mg</name>
</gene>
<evidence type="ECO:0000256" key="1">
    <source>
        <dbReference type="ARBA" id="ARBA00004765"/>
    </source>
</evidence>
<dbReference type="EC" id="2.3.1.15" evidence="4"/>
<sequence>MYHQNNLAYDMFQVFQSGNSRADEIVLSNMAVAFDRVLLDIEEPFTFSSYHKSMREPFDYYMFGQNYIRPLVDFRLANDFYAILIHQESSWFVNF</sequence>
<accession>A0A067EHC9</accession>
<evidence type="ECO:0000256" key="2">
    <source>
        <dbReference type="ARBA" id="ARBA00005189"/>
    </source>
</evidence>
<evidence type="ECO:0000313" key="13">
    <source>
        <dbReference type="Proteomes" id="UP000027120"/>
    </source>
</evidence>
<feature type="domain" description="Glycerol-3-phosphate O-acyltransferase alpha-helical bundle N-terminal" evidence="11">
    <location>
        <begin position="14"/>
        <end position="45"/>
    </location>
</feature>
<dbReference type="InterPro" id="IPR038114">
    <property type="entry name" value="GPAT_N_sf"/>
</dbReference>
<dbReference type="Gene3D" id="3.40.1130.10">
    <property type="entry name" value="Glycerol-3-phosphate (1)-acyltransferase"/>
    <property type="match status" value="1"/>
</dbReference>
<dbReference type="SUPFAM" id="SSF69593">
    <property type="entry name" value="Glycerol-3-phosphate (1)-acyltransferase"/>
    <property type="match status" value="1"/>
</dbReference>
<evidence type="ECO:0000256" key="5">
    <source>
        <dbReference type="ARBA" id="ARBA00022516"/>
    </source>
</evidence>
<name>A0A067EHC9_CITSI</name>
<dbReference type="GO" id="GO:0016024">
    <property type="term" value="P:CDP-diacylglycerol biosynthetic process"/>
    <property type="evidence" value="ECO:0007669"/>
    <property type="project" value="UniProtKB-UniPathway"/>
</dbReference>
<evidence type="ECO:0000259" key="11">
    <source>
        <dbReference type="Pfam" id="PF14829"/>
    </source>
</evidence>
<proteinExistence type="inferred from homology"/>
<evidence type="ECO:0000256" key="9">
    <source>
        <dbReference type="ARBA" id="ARBA00023264"/>
    </source>
</evidence>
<keyword evidence="7" id="KW-0443">Lipid metabolism</keyword>
<dbReference type="EMBL" id="KK785084">
    <property type="protein sequence ID" value="KDO50326.1"/>
    <property type="molecule type" value="Genomic_DNA"/>
</dbReference>
<dbReference type="InterPro" id="IPR016222">
    <property type="entry name" value="G3P_O-acylTrfase_chlp"/>
</dbReference>
<keyword evidence="6" id="KW-0808">Transferase</keyword>
<dbReference type="PANTHER" id="PTHR35695:SF1">
    <property type="entry name" value="GLYCEROL-3-PHOSPHATE ACYLTRANSFERASE, CHLOROPLASTIC"/>
    <property type="match status" value="1"/>
</dbReference>
<dbReference type="InterPro" id="IPR023083">
    <property type="entry name" value="G3P_O-acylTrfase_N"/>
</dbReference>
<dbReference type="Pfam" id="PF14829">
    <property type="entry name" value="GPAT_N"/>
    <property type="match status" value="1"/>
</dbReference>
<keyword evidence="10" id="KW-0012">Acyltransferase</keyword>
<keyword evidence="5" id="KW-0444">Lipid biosynthesis</keyword>
<keyword evidence="9" id="KW-1208">Phospholipid metabolism</keyword>
<evidence type="ECO:0000256" key="7">
    <source>
        <dbReference type="ARBA" id="ARBA00023098"/>
    </source>
</evidence>
<dbReference type="AlphaFoldDB" id="A0A067EHC9"/>
<comment type="pathway">
    <text evidence="1">Phospholipid metabolism; CDP-diacylglycerol biosynthesis; CDP-diacylglycerol from sn-glycerol 3-phosphate: step 1/3.</text>
</comment>
<evidence type="ECO:0000256" key="10">
    <source>
        <dbReference type="ARBA" id="ARBA00023315"/>
    </source>
</evidence>
<evidence type="ECO:0000313" key="12">
    <source>
        <dbReference type="EMBL" id="KDO50326.1"/>
    </source>
</evidence>
<dbReference type="GO" id="GO:0004366">
    <property type="term" value="F:glycerol-3-phosphate O-acyltransferase activity"/>
    <property type="evidence" value="ECO:0007669"/>
    <property type="project" value="UniProtKB-EC"/>
</dbReference>
<protein>
    <recommendedName>
        <fullName evidence="4">glycerol-3-phosphate 1-O-acyltransferase</fullName>
        <ecNumber evidence="4">2.3.1.15</ecNumber>
    </recommendedName>
</protein>
<dbReference type="Gene3D" id="1.10.1200.50">
    <property type="entry name" value="Glycerol-3-phosphate acyltransferase, alpha helical bundle, N-terminal"/>
    <property type="match status" value="1"/>
</dbReference>
<dbReference type="Proteomes" id="UP000027120">
    <property type="component" value="Unassembled WGS sequence"/>
</dbReference>
<evidence type="ECO:0000256" key="6">
    <source>
        <dbReference type="ARBA" id="ARBA00022679"/>
    </source>
</evidence>
<reference evidence="12 13" key="1">
    <citation type="submission" date="2014-04" db="EMBL/GenBank/DDBJ databases">
        <authorList>
            <consortium name="International Citrus Genome Consortium"/>
            <person name="Gmitter F."/>
            <person name="Chen C."/>
            <person name="Farmerie W."/>
            <person name="Harkins T."/>
            <person name="Desany B."/>
            <person name="Mohiuddin M."/>
            <person name="Kodira C."/>
            <person name="Borodovsky M."/>
            <person name="Lomsadze A."/>
            <person name="Burns P."/>
            <person name="Jenkins J."/>
            <person name="Prochnik S."/>
            <person name="Shu S."/>
            <person name="Chapman J."/>
            <person name="Pitluck S."/>
            <person name="Schmutz J."/>
            <person name="Rokhsar D."/>
        </authorList>
    </citation>
    <scope>NUCLEOTIDE SEQUENCE</scope>
</reference>
<evidence type="ECO:0000256" key="4">
    <source>
        <dbReference type="ARBA" id="ARBA00013113"/>
    </source>
</evidence>
<comment type="similarity">
    <text evidence="3">Belongs to the GPAT/DAPAT family.</text>
</comment>
<dbReference type="STRING" id="2711.A0A067EHC9"/>
<keyword evidence="8" id="KW-0594">Phospholipid biosynthesis</keyword>
<organism evidence="12 13">
    <name type="scientific">Citrus sinensis</name>
    <name type="common">Sweet orange</name>
    <name type="synonym">Citrus aurantium var. sinensis</name>
    <dbReference type="NCBI Taxonomy" id="2711"/>
    <lineage>
        <taxon>Eukaryota</taxon>
        <taxon>Viridiplantae</taxon>
        <taxon>Streptophyta</taxon>
        <taxon>Embryophyta</taxon>
        <taxon>Tracheophyta</taxon>
        <taxon>Spermatophyta</taxon>
        <taxon>Magnoliopsida</taxon>
        <taxon>eudicotyledons</taxon>
        <taxon>Gunneridae</taxon>
        <taxon>Pentapetalae</taxon>
        <taxon>rosids</taxon>
        <taxon>malvids</taxon>
        <taxon>Sapindales</taxon>
        <taxon>Rutaceae</taxon>
        <taxon>Aurantioideae</taxon>
        <taxon>Citrus</taxon>
    </lineage>
</organism>
<dbReference type="UniPathway" id="UPA00557">
    <property type="reaction ID" value="UER00612"/>
</dbReference>